<keyword evidence="2" id="KW-0812">Transmembrane</keyword>
<keyword evidence="3" id="KW-0732">Signal</keyword>
<proteinExistence type="predicted"/>
<dbReference type="GO" id="GO:0038023">
    <property type="term" value="F:signaling receptor activity"/>
    <property type="evidence" value="ECO:0007669"/>
    <property type="project" value="InterPro"/>
</dbReference>
<dbReference type="Gene3D" id="2.60.40.10">
    <property type="entry name" value="Immunoglobulins"/>
    <property type="match status" value="3"/>
</dbReference>
<accession>A0AAJ8AXN7</accession>
<dbReference type="InterPro" id="IPR007110">
    <property type="entry name" value="Ig-like_dom"/>
</dbReference>
<evidence type="ECO:0000313" key="5">
    <source>
        <dbReference type="Proteomes" id="UP000694890"/>
    </source>
</evidence>
<feature type="compositionally biased region" description="Polar residues" evidence="1">
    <location>
        <begin position="415"/>
        <end position="426"/>
    </location>
</feature>
<reference evidence="6" key="1">
    <citation type="submission" date="2025-08" db="UniProtKB">
        <authorList>
            <consortium name="RefSeq"/>
        </authorList>
    </citation>
    <scope>IDENTIFICATION</scope>
    <source>
        <tissue evidence="6">Brain</tissue>
    </source>
</reference>
<gene>
    <name evidence="6" type="primary">LOC108892858</name>
</gene>
<keyword evidence="2" id="KW-1133">Transmembrane helix</keyword>
<feature type="domain" description="Ig-like" evidence="4">
    <location>
        <begin position="58"/>
        <end position="138"/>
    </location>
</feature>
<feature type="domain" description="Ig-like" evidence="4">
    <location>
        <begin position="272"/>
        <end position="352"/>
    </location>
</feature>
<dbReference type="InterPro" id="IPR039257">
    <property type="entry name" value="BTLA"/>
</dbReference>
<name>A0AAJ8AXN7_LATCA</name>
<feature type="domain" description="Ig-like" evidence="4">
    <location>
        <begin position="165"/>
        <end position="245"/>
    </location>
</feature>
<evidence type="ECO:0000256" key="3">
    <source>
        <dbReference type="SAM" id="SignalP"/>
    </source>
</evidence>
<dbReference type="PANTHER" id="PTHR37996:SF1">
    <property type="entry name" value="B- AND T-LYMPHOCYTE ATTENUATOR"/>
    <property type="match status" value="1"/>
</dbReference>
<dbReference type="GO" id="GO:0005886">
    <property type="term" value="C:plasma membrane"/>
    <property type="evidence" value="ECO:0007669"/>
    <property type="project" value="InterPro"/>
</dbReference>
<dbReference type="InterPro" id="IPR036179">
    <property type="entry name" value="Ig-like_dom_sf"/>
</dbReference>
<dbReference type="RefSeq" id="XP_050922010.1">
    <property type="nucleotide sequence ID" value="XM_051066053.1"/>
</dbReference>
<dbReference type="SUPFAM" id="SSF48726">
    <property type="entry name" value="Immunoglobulin"/>
    <property type="match status" value="3"/>
</dbReference>
<sequence>MTGAFHSVPIMRPYYCWTVLYVSILAALVLTLNADSKTSECETSIKVRRNTVYQAFVGQDLRINCTVSFCNNTQPVSWFKLENGTDSVSVNKNSHIKTEWKPSDHLEGTSYLIFQKILSNDSGVYRCRSGGSVSHNINILVSGKTSECETSIKVRRNTVYQAFVGQDLRINCTVSFCNNIQPVSWFKLENGTDSVSVNKNSHIKTEWKPSDHLEGTSYLIFQKILSNDSGVYRCQSGGSESHNINILVSGKTSECETSIKVRRNTVYKTFVGQDLRINCTVSFCNNIQPVSWFKLENGTDSVSVNKNSHIKTEWKPSDHLEGTSYLIFQKILSNDSGVYRCRSGGSESHSIKVLVYAAQDTFWSFVYRVVGIMVFVIIVIAIYVTPKRGSKGVCCVGGSKTPPDPPEPSCPASSNSHIYENNESIL</sequence>
<dbReference type="Proteomes" id="UP000694890">
    <property type="component" value="Linkage group LG7_2"/>
</dbReference>
<dbReference type="GeneID" id="108892858"/>
<organism evidence="5 6">
    <name type="scientific">Lates calcarifer</name>
    <name type="common">Barramundi</name>
    <name type="synonym">Holocentrus calcarifer</name>
    <dbReference type="NCBI Taxonomy" id="8187"/>
    <lineage>
        <taxon>Eukaryota</taxon>
        <taxon>Metazoa</taxon>
        <taxon>Chordata</taxon>
        <taxon>Craniata</taxon>
        <taxon>Vertebrata</taxon>
        <taxon>Euteleostomi</taxon>
        <taxon>Actinopterygii</taxon>
        <taxon>Neopterygii</taxon>
        <taxon>Teleostei</taxon>
        <taxon>Neoteleostei</taxon>
        <taxon>Acanthomorphata</taxon>
        <taxon>Carangaria</taxon>
        <taxon>Carangaria incertae sedis</taxon>
        <taxon>Centropomidae</taxon>
        <taxon>Lates</taxon>
    </lineage>
</organism>
<evidence type="ECO:0000313" key="6">
    <source>
        <dbReference type="RefSeq" id="XP_050922010.1"/>
    </source>
</evidence>
<protein>
    <submittedName>
        <fullName evidence="6">Uncharacterized protein LOC108892858 isoform X1</fullName>
    </submittedName>
</protein>
<dbReference type="InterPro" id="IPR013783">
    <property type="entry name" value="Ig-like_fold"/>
</dbReference>
<dbReference type="InterPro" id="IPR003599">
    <property type="entry name" value="Ig_sub"/>
</dbReference>
<keyword evidence="2" id="KW-0472">Membrane</keyword>
<dbReference type="PROSITE" id="PS50835">
    <property type="entry name" value="IG_LIKE"/>
    <property type="match status" value="3"/>
</dbReference>
<dbReference type="PANTHER" id="PTHR37996">
    <property type="entry name" value="B- AND T-LYMPHOCYTE ATTENUATOR"/>
    <property type="match status" value="1"/>
</dbReference>
<evidence type="ECO:0000256" key="2">
    <source>
        <dbReference type="SAM" id="Phobius"/>
    </source>
</evidence>
<feature type="chain" id="PRO_5042503359" evidence="3">
    <location>
        <begin position="35"/>
        <end position="426"/>
    </location>
</feature>
<feature type="signal peptide" evidence="3">
    <location>
        <begin position="1"/>
        <end position="34"/>
    </location>
</feature>
<dbReference type="SMART" id="SM00408">
    <property type="entry name" value="IGc2"/>
    <property type="match status" value="3"/>
</dbReference>
<dbReference type="InterPro" id="IPR003598">
    <property type="entry name" value="Ig_sub2"/>
</dbReference>
<dbReference type="SMART" id="SM00409">
    <property type="entry name" value="IG"/>
    <property type="match status" value="3"/>
</dbReference>
<dbReference type="GO" id="GO:0002768">
    <property type="term" value="P:immune response-regulating cell surface receptor signaling pathway"/>
    <property type="evidence" value="ECO:0007669"/>
    <property type="project" value="InterPro"/>
</dbReference>
<dbReference type="AlphaFoldDB" id="A0AAJ8AXN7"/>
<evidence type="ECO:0000259" key="4">
    <source>
        <dbReference type="PROSITE" id="PS50835"/>
    </source>
</evidence>
<feature type="region of interest" description="Disordered" evidence="1">
    <location>
        <begin position="401"/>
        <end position="426"/>
    </location>
</feature>
<feature type="transmembrane region" description="Helical" evidence="2">
    <location>
        <begin position="365"/>
        <end position="384"/>
    </location>
</feature>
<evidence type="ECO:0000256" key="1">
    <source>
        <dbReference type="SAM" id="MobiDB-lite"/>
    </source>
</evidence>